<reference evidence="3" key="1">
    <citation type="journal article" date="2014" name="Int. J. Syst. Evol. Microbiol.">
        <title>Complete genome sequence of Corynebacterium casei LMG S-19264T (=DSM 44701T), isolated from a smear-ripened cheese.</title>
        <authorList>
            <consortium name="US DOE Joint Genome Institute (JGI-PGF)"/>
            <person name="Walter F."/>
            <person name="Albersmeier A."/>
            <person name="Kalinowski J."/>
            <person name="Ruckert C."/>
        </authorList>
    </citation>
    <scope>NUCLEOTIDE SEQUENCE</scope>
    <source>
        <strain evidence="3">CGMCC 1.10859</strain>
    </source>
</reference>
<name>A0AAN4URX4_9RHOB</name>
<accession>A0AAN4URX4</accession>
<dbReference type="PANTHER" id="PTHR36919">
    <property type="entry name" value="BLR1215 PROTEIN"/>
    <property type="match status" value="1"/>
</dbReference>
<organism evidence="3 6">
    <name type="scientific">Allgaiera indica</name>
    <dbReference type="NCBI Taxonomy" id="765699"/>
    <lineage>
        <taxon>Bacteria</taxon>
        <taxon>Pseudomonadati</taxon>
        <taxon>Pseudomonadota</taxon>
        <taxon>Alphaproteobacteria</taxon>
        <taxon>Rhodobacterales</taxon>
        <taxon>Paracoccaceae</taxon>
        <taxon>Allgaiera</taxon>
    </lineage>
</organism>
<evidence type="ECO:0000313" key="6">
    <source>
        <dbReference type="Proteomes" id="UP000634647"/>
    </source>
</evidence>
<protein>
    <submittedName>
        <fullName evidence="4">Uncharacterized conserved protein, DUF2147 family</fullName>
    </submittedName>
</protein>
<sequence>MRNLALSAMLLGLMSLPAFAADPIAGMWKTQPDDGSYAYVKIGPCGANFCGVIARTFRASGEYKSPNIGKEIVIDMVPEGGGRYHGKVWRPSNDKIYVGKISLKGDQMALSGCILGGLFCKAQDWTRVR</sequence>
<evidence type="ECO:0000256" key="1">
    <source>
        <dbReference type="SAM" id="SignalP"/>
    </source>
</evidence>
<dbReference type="Pfam" id="PF09917">
    <property type="entry name" value="DUF2147"/>
    <property type="match status" value="1"/>
</dbReference>
<keyword evidence="5" id="KW-1185">Reference proteome</keyword>
<proteinExistence type="predicted"/>
<feature type="chain" id="PRO_5043038152" evidence="1">
    <location>
        <begin position="21"/>
        <end position="129"/>
    </location>
</feature>
<dbReference type="RefSeq" id="WP_035845530.1">
    <property type="nucleotide sequence ID" value="NZ_BNAB01000008.1"/>
</dbReference>
<dbReference type="Gene3D" id="2.40.128.520">
    <property type="match status" value="1"/>
</dbReference>
<feature type="domain" description="DUF2147" evidence="2">
    <location>
        <begin position="26"/>
        <end position="127"/>
    </location>
</feature>
<dbReference type="EMBL" id="FNOB01000009">
    <property type="protein sequence ID" value="SDX07576.1"/>
    <property type="molecule type" value="Genomic_DNA"/>
</dbReference>
<evidence type="ECO:0000313" key="3">
    <source>
        <dbReference type="EMBL" id="GHE02265.1"/>
    </source>
</evidence>
<dbReference type="InterPro" id="IPR019223">
    <property type="entry name" value="DUF2147"/>
</dbReference>
<dbReference type="Proteomes" id="UP000634647">
    <property type="component" value="Unassembled WGS sequence"/>
</dbReference>
<dbReference type="AlphaFoldDB" id="A0AAN4URX4"/>
<reference evidence="3" key="3">
    <citation type="submission" date="2023-06" db="EMBL/GenBank/DDBJ databases">
        <authorList>
            <person name="Sun Q."/>
            <person name="Zhou Y."/>
        </authorList>
    </citation>
    <scope>NUCLEOTIDE SEQUENCE</scope>
    <source>
        <strain evidence="3">CGMCC 1.10859</strain>
    </source>
</reference>
<reference evidence="4 5" key="2">
    <citation type="submission" date="2016-10" db="EMBL/GenBank/DDBJ databases">
        <authorList>
            <person name="Varghese N."/>
            <person name="Submissions S."/>
        </authorList>
    </citation>
    <scope>NUCLEOTIDE SEQUENCE [LARGE SCALE GENOMIC DNA]</scope>
    <source>
        <strain evidence="4 5">DSM 24802</strain>
    </source>
</reference>
<dbReference type="Proteomes" id="UP000199541">
    <property type="component" value="Unassembled WGS sequence"/>
</dbReference>
<evidence type="ECO:0000313" key="5">
    <source>
        <dbReference type="Proteomes" id="UP000199541"/>
    </source>
</evidence>
<comment type="caution">
    <text evidence="3">The sequence shown here is derived from an EMBL/GenBank/DDBJ whole genome shotgun (WGS) entry which is preliminary data.</text>
</comment>
<evidence type="ECO:0000313" key="4">
    <source>
        <dbReference type="EMBL" id="SDX07576.1"/>
    </source>
</evidence>
<gene>
    <name evidence="3" type="ORF">GCM10008024_21190</name>
    <name evidence="4" type="ORF">SAMN05444006_109173</name>
</gene>
<evidence type="ECO:0000259" key="2">
    <source>
        <dbReference type="Pfam" id="PF09917"/>
    </source>
</evidence>
<dbReference type="EMBL" id="BNAB01000008">
    <property type="protein sequence ID" value="GHE02265.1"/>
    <property type="molecule type" value="Genomic_DNA"/>
</dbReference>
<feature type="signal peptide" evidence="1">
    <location>
        <begin position="1"/>
        <end position="20"/>
    </location>
</feature>
<dbReference type="PANTHER" id="PTHR36919:SF2">
    <property type="entry name" value="BLL6627 PROTEIN"/>
    <property type="match status" value="1"/>
</dbReference>
<keyword evidence="1" id="KW-0732">Signal</keyword>